<dbReference type="GO" id="GO:0005829">
    <property type="term" value="C:cytosol"/>
    <property type="evidence" value="ECO:0007669"/>
    <property type="project" value="TreeGrafter"/>
</dbReference>
<evidence type="ECO:0000256" key="10">
    <source>
        <dbReference type="ARBA" id="ARBA00048988"/>
    </source>
</evidence>
<evidence type="ECO:0000256" key="11">
    <source>
        <dbReference type="PROSITE-ProRule" id="PRU00560"/>
    </source>
</evidence>
<evidence type="ECO:0000259" key="14">
    <source>
        <dbReference type="PROSITE" id="PS51217"/>
    </source>
</evidence>
<feature type="domain" description="UvrD-like helicase C-terminal" evidence="14">
    <location>
        <begin position="360"/>
        <end position="632"/>
    </location>
</feature>
<comment type="catalytic activity">
    <reaction evidence="10">
        <text>ATP + H2O = ADP + phosphate + H(+)</text>
        <dbReference type="Rhea" id="RHEA:13065"/>
        <dbReference type="ChEBI" id="CHEBI:15377"/>
        <dbReference type="ChEBI" id="CHEBI:15378"/>
        <dbReference type="ChEBI" id="CHEBI:30616"/>
        <dbReference type="ChEBI" id="CHEBI:43474"/>
        <dbReference type="ChEBI" id="CHEBI:456216"/>
        <dbReference type="EC" id="5.6.2.4"/>
    </reaction>
</comment>
<evidence type="ECO:0000256" key="8">
    <source>
        <dbReference type="ARBA" id="ARBA00034617"/>
    </source>
</evidence>
<evidence type="ECO:0000313" key="16">
    <source>
        <dbReference type="Proteomes" id="UP000570361"/>
    </source>
</evidence>
<accession>A0A7W5AZ53</accession>
<dbReference type="PANTHER" id="PTHR11070">
    <property type="entry name" value="UVRD / RECB / PCRA DNA HELICASE FAMILY MEMBER"/>
    <property type="match status" value="1"/>
</dbReference>
<reference evidence="15 16" key="1">
    <citation type="submission" date="2020-08" db="EMBL/GenBank/DDBJ databases">
        <title>Genomic Encyclopedia of Type Strains, Phase III (KMG-III): the genomes of soil and plant-associated and newly described type strains.</title>
        <authorList>
            <person name="Whitman W."/>
        </authorList>
    </citation>
    <scope>NUCLEOTIDE SEQUENCE [LARGE SCALE GENOMIC DNA]</scope>
    <source>
        <strain evidence="15 16">CECT 5862</strain>
    </source>
</reference>
<dbReference type="InterPro" id="IPR000212">
    <property type="entry name" value="DNA_helicase_UvrD/REP"/>
</dbReference>
<dbReference type="InterPro" id="IPR027417">
    <property type="entry name" value="P-loop_NTPase"/>
</dbReference>
<dbReference type="PROSITE" id="PS51198">
    <property type="entry name" value="UVRD_HELICASE_ATP_BIND"/>
    <property type="match status" value="1"/>
</dbReference>
<dbReference type="InterPro" id="IPR025916">
    <property type="entry name" value="YdjO"/>
</dbReference>
<dbReference type="GO" id="GO:0016787">
    <property type="term" value="F:hydrolase activity"/>
    <property type="evidence" value="ECO:0007669"/>
    <property type="project" value="UniProtKB-UniRule"/>
</dbReference>
<comment type="similarity">
    <text evidence="1">Belongs to the helicase family. UvrD subfamily.</text>
</comment>
<dbReference type="Pfam" id="PF00580">
    <property type="entry name" value="UvrD-helicase"/>
    <property type="match status" value="1"/>
</dbReference>
<evidence type="ECO:0000256" key="4">
    <source>
        <dbReference type="ARBA" id="ARBA00022806"/>
    </source>
</evidence>
<dbReference type="GO" id="GO:0003677">
    <property type="term" value="F:DNA binding"/>
    <property type="evidence" value="ECO:0007669"/>
    <property type="project" value="UniProtKB-KW"/>
</dbReference>
<dbReference type="AlphaFoldDB" id="A0A7W5AZ53"/>
<dbReference type="GO" id="GO:0005524">
    <property type="term" value="F:ATP binding"/>
    <property type="evidence" value="ECO:0007669"/>
    <property type="project" value="UniProtKB-UniRule"/>
</dbReference>
<evidence type="ECO:0000256" key="12">
    <source>
        <dbReference type="SAM" id="MobiDB-lite"/>
    </source>
</evidence>
<dbReference type="Pfam" id="PF14169">
    <property type="entry name" value="YdjO"/>
    <property type="match status" value="1"/>
</dbReference>
<evidence type="ECO:0000256" key="2">
    <source>
        <dbReference type="ARBA" id="ARBA00022741"/>
    </source>
</evidence>
<keyword evidence="16" id="KW-1185">Reference proteome</keyword>
<comment type="caution">
    <text evidence="15">The sequence shown here is derived from an EMBL/GenBank/DDBJ whole genome shotgun (WGS) entry which is preliminary data.</text>
</comment>
<dbReference type="PANTHER" id="PTHR11070:SF2">
    <property type="entry name" value="ATP-DEPENDENT DNA HELICASE SRS2"/>
    <property type="match status" value="1"/>
</dbReference>
<evidence type="ECO:0000313" key="15">
    <source>
        <dbReference type="EMBL" id="MBB3110781.1"/>
    </source>
</evidence>
<name>A0A7W5AZ53_9BACL</name>
<dbReference type="Gene3D" id="1.10.10.160">
    <property type="match status" value="1"/>
</dbReference>
<dbReference type="PROSITE" id="PS51217">
    <property type="entry name" value="UVRD_HELICASE_CTER"/>
    <property type="match status" value="1"/>
</dbReference>
<organism evidence="15 16">
    <name type="scientific">Paenibacillus phyllosphaerae</name>
    <dbReference type="NCBI Taxonomy" id="274593"/>
    <lineage>
        <taxon>Bacteria</taxon>
        <taxon>Bacillati</taxon>
        <taxon>Bacillota</taxon>
        <taxon>Bacilli</taxon>
        <taxon>Bacillales</taxon>
        <taxon>Paenibacillaceae</taxon>
        <taxon>Paenibacillus</taxon>
    </lineage>
</organism>
<keyword evidence="7" id="KW-0413">Isomerase</keyword>
<keyword evidence="2 11" id="KW-0547">Nucleotide-binding</keyword>
<dbReference type="InterPro" id="IPR013986">
    <property type="entry name" value="DExx_box_DNA_helicase_dom_sf"/>
</dbReference>
<dbReference type="SUPFAM" id="SSF52540">
    <property type="entry name" value="P-loop containing nucleoside triphosphate hydrolases"/>
    <property type="match status" value="1"/>
</dbReference>
<feature type="domain" description="UvrD-like helicase ATP-binding" evidence="13">
    <location>
        <begin position="85"/>
        <end position="359"/>
    </location>
</feature>
<dbReference type="EMBL" id="JACHXK010000005">
    <property type="protein sequence ID" value="MBB3110781.1"/>
    <property type="molecule type" value="Genomic_DNA"/>
</dbReference>
<dbReference type="Pfam" id="PF13361">
    <property type="entry name" value="UvrD_C"/>
    <property type="match status" value="1"/>
</dbReference>
<dbReference type="EC" id="5.6.2.4" evidence="9"/>
<dbReference type="Gene3D" id="3.40.50.300">
    <property type="entry name" value="P-loop containing nucleotide triphosphate hydrolases"/>
    <property type="match status" value="2"/>
</dbReference>
<evidence type="ECO:0000256" key="3">
    <source>
        <dbReference type="ARBA" id="ARBA00022801"/>
    </source>
</evidence>
<proteinExistence type="inferred from homology"/>
<evidence type="ECO:0000256" key="5">
    <source>
        <dbReference type="ARBA" id="ARBA00022840"/>
    </source>
</evidence>
<protein>
    <recommendedName>
        <fullName evidence="9">DNA 3'-5' helicase</fullName>
        <ecNumber evidence="9">5.6.2.4</ecNumber>
    </recommendedName>
</protein>
<sequence length="809" mass="91540">MKGSNKPYAVRHDEQLDDLMEDYRDEQAEAEGEDTQPLRLFKLPLGAVEKRIPKAAMAPQAEGAASRATNAPDGEYFERLEEQGIRLNTAQIKAVRHHNGPLLTLAGAGSGKTSVLVCRTGYLLAVRQAEASSILLMTFSTKAAAEMRERIAQLPGIGGMAAKRIEARTFHSFFLYMLRRNGVREEIFGETIRQHILLKQFMREAGISDSQQPETLLALLSSYKMNLVDPAELPEKSEAERKTKEVLLRYEAWKRENGKLDFDDILLVAYEMLKERPGLLRSLQQRFRYVMVDEFQDTNFLQYELVKMIVEPHRNLMVVGDDDQTIYSFNGARSEFILDFEKTYPGAKVITLDINYRSTSAIVGLGNAIIRHNKKRRDKTLKATKQSETVPQYMTPFNTNDEAVRALRYIQQEVAEDRRTYGDFAILYRANSNNRAIIEQLLEQDVPFVEFGDGKLLYEQRIVRPVIDHMRLALYRRDFEAMESVLPTLYIAREKGMTFIRQQDALRAKKGPLIHLLSWPELKEFQKEKVKERLLLIKSLVAMKPVDAIVQLRRSFYDNYLETAEKQNVTQHKEMLVEMLDELETSAGRFDTLEAFLGFIDDMLEKSGEHARQKHEDNGNYVTLMTIHRSKGLEFPVVLLLGASEGSLPHSSSLDPERMKDSQLHLQGAVAQLGDDALEEERRLAYVAVTRAKEELVISSPAQYRRKKTAVSRFLLAAFGSAETAKTAAKEFKRGGALSGVRVAPSSMSGGVRAAQEGRKETVAAWLCKRPGCKAWMRVTTAEDAARSTKACPLCGKPMEKGTREVPAG</sequence>
<evidence type="ECO:0000259" key="13">
    <source>
        <dbReference type="PROSITE" id="PS51198"/>
    </source>
</evidence>
<keyword evidence="5 11" id="KW-0067">ATP-binding</keyword>
<dbReference type="GO" id="GO:0000725">
    <property type="term" value="P:recombinational repair"/>
    <property type="evidence" value="ECO:0007669"/>
    <property type="project" value="TreeGrafter"/>
</dbReference>
<feature type="region of interest" description="Disordered" evidence="12">
    <location>
        <begin position="1"/>
        <end position="36"/>
    </location>
</feature>
<dbReference type="InterPro" id="IPR014017">
    <property type="entry name" value="DNA_helicase_UvrD-like_C"/>
</dbReference>
<dbReference type="CDD" id="cd17932">
    <property type="entry name" value="DEXQc_UvrD"/>
    <property type="match status" value="1"/>
</dbReference>
<dbReference type="CDD" id="cd18807">
    <property type="entry name" value="SF1_C_UvrD"/>
    <property type="match status" value="1"/>
</dbReference>
<evidence type="ECO:0000256" key="7">
    <source>
        <dbReference type="ARBA" id="ARBA00023235"/>
    </source>
</evidence>
<dbReference type="GO" id="GO:0033202">
    <property type="term" value="C:DNA helicase complex"/>
    <property type="evidence" value="ECO:0007669"/>
    <property type="project" value="TreeGrafter"/>
</dbReference>
<keyword evidence="3 11" id="KW-0378">Hydrolase</keyword>
<dbReference type="Proteomes" id="UP000570361">
    <property type="component" value="Unassembled WGS sequence"/>
</dbReference>
<gene>
    <name evidence="15" type="ORF">FHS18_002848</name>
</gene>
<dbReference type="RefSeq" id="WP_246427633.1">
    <property type="nucleotide sequence ID" value="NZ_JACHXK010000005.1"/>
</dbReference>
<dbReference type="Gene3D" id="1.10.486.10">
    <property type="entry name" value="PCRA, domain 4"/>
    <property type="match status" value="1"/>
</dbReference>
<keyword evidence="6" id="KW-0238">DNA-binding</keyword>
<comment type="catalytic activity">
    <reaction evidence="8">
        <text>Couples ATP hydrolysis with the unwinding of duplex DNA by translocating in the 3'-5' direction.</text>
        <dbReference type="EC" id="5.6.2.4"/>
    </reaction>
</comment>
<feature type="binding site" evidence="11">
    <location>
        <begin position="106"/>
        <end position="113"/>
    </location>
    <ligand>
        <name>ATP</name>
        <dbReference type="ChEBI" id="CHEBI:30616"/>
    </ligand>
</feature>
<evidence type="ECO:0000256" key="6">
    <source>
        <dbReference type="ARBA" id="ARBA00023125"/>
    </source>
</evidence>
<dbReference type="InterPro" id="IPR014016">
    <property type="entry name" value="UvrD-like_ATP-bd"/>
</dbReference>
<evidence type="ECO:0000256" key="9">
    <source>
        <dbReference type="ARBA" id="ARBA00034808"/>
    </source>
</evidence>
<dbReference type="GO" id="GO:0043138">
    <property type="term" value="F:3'-5' DNA helicase activity"/>
    <property type="evidence" value="ECO:0007669"/>
    <property type="project" value="UniProtKB-EC"/>
</dbReference>
<evidence type="ECO:0000256" key="1">
    <source>
        <dbReference type="ARBA" id="ARBA00009922"/>
    </source>
</evidence>
<keyword evidence="4 11" id="KW-0347">Helicase</keyword>